<evidence type="ECO:0000256" key="1">
    <source>
        <dbReference type="ARBA" id="ARBA00007569"/>
    </source>
</evidence>
<dbReference type="EMBL" id="JBHTIC010000002">
    <property type="protein sequence ID" value="MFD0760483.1"/>
    <property type="molecule type" value="Genomic_DNA"/>
</dbReference>
<dbReference type="PANTHER" id="PTHR10884">
    <property type="entry name" value="NADH DEHYDROGENASE UBIQUINONE IRON-SULFUR PROTEIN 3"/>
    <property type="match status" value="1"/>
</dbReference>
<evidence type="ECO:0000256" key="2">
    <source>
        <dbReference type="ARBA" id="ARBA00022448"/>
    </source>
</evidence>
<keyword evidence="2" id="KW-0813">Transport</keyword>
<organism evidence="4 5">
    <name type="scientific">Lutibacter aestuarii</name>
    <dbReference type="NCBI Taxonomy" id="861111"/>
    <lineage>
        <taxon>Bacteria</taxon>
        <taxon>Pseudomonadati</taxon>
        <taxon>Bacteroidota</taxon>
        <taxon>Flavobacteriia</taxon>
        <taxon>Flavobacteriales</taxon>
        <taxon>Flavobacteriaceae</taxon>
        <taxon>Lutibacter</taxon>
    </lineage>
</organism>
<evidence type="ECO:0000313" key="5">
    <source>
        <dbReference type="Proteomes" id="UP001597032"/>
    </source>
</evidence>
<reference evidence="5" key="1">
    <citation type="journal article" date="2019" name="Int. J. Syst. Evol. Microbiol.">
        <title>The Global Catalogue of Microorganisms (GCM) 10K type strain sequencing project: providing services to taxonomists for standard genome sequencing and annotation.</title>
        <authorList>
            <consortium name="The Broad Institute Genomics Platform"/>
            <consortium name="The Broad Institute Genome Sequencing Center for Infectious Disease"/>
            <person name="Wu L."/>
            <person name="Ma J."/>
        </authorList>
    </citation>
    <scope>NUCLEOTIDE SEQUENCE [LARGE SCALE GENOMIC DNA]</scope>
    <source>
        <strain evidence="5">CCUG 60022</strain>
    </source>
</reference>
<feature type="domain" description="NADH:ubiquinone oxidoreductase 30kDa subunit" evidence="3">
    <location>
        <begin position="29"/>
        <end position="144"/>
    </location>
</feature>
<dbReference type="Proteomes" id="UP001597032">
    <property type="component" value="Unassembled WGS sequence"/>
</dbReference>
<dbReference type="InterPro" id="IPR010218">
    <property type="entry name" value="NADH_DH_suC"/>
</dbReference>
<dbReference type="RefSeq" id="WP_386781253.1">
    <property type="nucleotide sequence ID" value="NZ_JBHTIC010000002.1"/>
</dbReference>
<proteinExistence type="inferred from homology"/>
<dbReference type="InterPro" id="IPR037232">
    <property type="entry name" value="NADH_quin_OxRdtase_su_C/D-like"/>
</dbReference>
<comment type="similarity">
    <text evidence="1">Belongs to the complex I 30 kDa subunit family.</text>
</comment>
<dbReference type="Gene3D" id="3.30.460.80">
    <property type="entry name" value="NADH:ubiquinone oxidoreductase, 30kDa subunit"/>
    <property type="match status" value="1"/>
</dbReference>
<gene>
    <name evidence="4" type="ORF">ACFQZW_00140</name>
</gene>
<dbReference type="SUPFAM" id="SSF143243">
    <property type="entry name" value="Nqo5-like"/>
    <property type="match status" value="1"/>
</dbReference>
<sequence length="153" mass="18199">MNNEALQNIISSWIPELEFTEEGSEFLTISVKPENLHQLMNQLKSNKETNFDYLFCLTGMDWGKELGVVYHLESTTHRHIIVVKVKTTDRDNPEFHTVCDIWKTAEFHEREVFDFFGIKFNNHPNLKRLFLTEDWDGYPLRKDYVDEINMVIK</sequence>
<dbReference type="Pfam" id="PF00329">
    <property type="entry name" value="Complex1_30kDa"/>
    <property type="match status" value="1"/>
</dbReference>
<dbReference type="NCBIfam" id="TIGR01961">
    <property type="entry name" value="NuoC_fam"/>
    <property type="match status" value="1"/>
</dbReference>
<evidence type="ECO:0000313" key="4">
    <source>
        <dbReference type="EMBL" id="MFD0760483.1"/>
    </source>
</evidence>
<dbReference type="PANTHER" id="PTHR10884:SF14">
    <property type="entry name" value="NADH DEHYDROGENASE [UBIQUINONE] IRON-SULFUR PROTEIN 3, MITOCHONDRIAL"/>
    <property type="match status" value="1"/>
</dbReference>
<comment type="caution">
    <text evidence="4">The sequence shown here is derived from an EMBL/GenBank/DDBJ whole genome shotgun (WGS) entry which is preliminary data.</text>
</comment>
<evidence type="ECO:0000259" key="3">
    <source>
        <dbReference type="Pfam" id="PF00329"/>
    </source>
</evidence>
<accession>A0ABW2Z1J1</accession>
<dbReference type="InterPro" id="IPR001268">
    <property type="entry name" value="NADH_UbQ_OxRdtase_30kDa_su"/>
</dbReference>
<name>A0ABW2Z1J1_9FLAO</name>
<keyword evidence="5" id="KW-1185">Reference proteome</keyword>
<protein>
    <submittedName>
        <fullName evidence="4">NADH-quinone oxidoreductase subunit C</fullName>
    </submittedName>
</protein>